<comment type="function">
    <text evidence="2 11">Synthesizes alpha-1,4-glucan chains using ADP-glucose.</text>
</comment>
<evidence type="ECO:0000256" key="1">
    <source>
        <dbReference type="ARBA" id="ARBA00001478"/>
    </source>
</evidence>
<evidence type="ECO:0000256" key="7">
    <source>
        <dbReference type="ARBA" id="ARBA00022676"/>
    </source>
</evidence>
<organism evidence="14 15">
    <name type="scientific">Thiocapsa imhoffii</name>
    <dbReference type="NCBI Taxonomy" id="382777"/>
    <lineage>
        <taxon>Bacteria</taxon>
        <taxon>Pseudomonadati</taxon>
        <taxon>Pseudomonadota</taxon>
        <taxon>Gammaproteobacteria</taxon>
        <taxon>Chromatiales</taxon>
        <taxon>Chromatiaceae</taxon>
        <taxon>Thiocapsa</taxon>
    </lineage>
</organism>
<dbReference type="SUPFAM" id="SSF53756">
    <property type="entry name" value="UDP-Glycosyltransferase/glycogen phosphorylase"/>
    <property type="match status" value="1"/>
</dbReference>
<dbReference type="EC" id="2.4.1.21" evidence="5 11"/>
<evidence type="ECO:0000256" key="10">
    <source>
        <dbReference type="ARBA" id="ARBA00031722"/>
    </source>
</evidence>
<keyword evidence="9 11" id="KW-0320">Glycogen biosynthesis</keyword>
<keyword evidence="8 11" id="KW-0808">Transferase</keyword>
<comment type="similarity">
    <text evidence="4 11">Belongs to the glycosyltransferase 1 family. Bacterial/plant glycogen synthase subfamily.</text>
</comment>
<dbReference type="Gene3D" id="3.40.50.2000">
    <property type="entry name" value="Glycogen Phosphorylase B"/>
    <property type="match status" value="2"/>
</dbReference>
<feature type="binding site" evidence="11">
    <location>
        <position position="32"/>
    </location>
    <ligand>
        <name>ADP-alpha-D-glucose</name>
        <dbReference type="ChEBI" id="CHEBI:57498"/>
    </ligand>
</feature>
<dbReference type="NCBIfam" id="NF001899">
    <property type="entry name" value="PRK00654.1-2"/>
    <property type="match status" value="1"/>
</dbReference>
<dbReference type="HAMAP" id="MF_00484">
    <property type="entry name" value="Glycogen_synth"/>
    <property type="match status" value="1"/>
</dbReference>
<dbReference type="PANTHER" id="PTHR45825">
    <property type="entry name" value="GRANULE-BOUND STARCH SYNTHASE 1, CHLOROPLASTIC/AMYLOPLASTIC"/>
    <property type="match status" value="1"/>
</dbReference>
<evidence type="ECO:0000313" key="14">
    <source>
        <dbReference type="EMBL" id="MBK1644353.1"/>
    </source>
</evidence>
<keyword evidence="7 11" id="KW-0328">Glycosyltransferase</keyword>
<dbReference type="Proteomes" id="UP001138802">
    <property type="component" value="Unassembled WGS sequence"/>
</dbReference>
<name>A0A9X0WGY2_9GAMM</name>
<evidence type="ECO:0000256" key="11">
    <source>
        <dbReference type="HAMAP-Rule" id="MF_00484"/>
    </source>
</evidence>
<comment type="pathway">
    <text evidence="3 11">Glycan biosynthesis; glycogen biosynthesis.</text>
</comment>
<evidence type="ECO:0000256" key="2">
    <source>
        <dbReference type="ARBA" id="ARBA00002764"/>
    </source>
</evidence>
<proteinExistence type="inferred from homology"/>
<evidence type="ECO:0000259" key="12">
    <source>
        <dbReference type="Pfam" id="PF00534"/>
    </source>
</evidence>
<evidence type="ECO:0000313" key="15">
    <source>
        <dbReference type="Proteomes" id="UP001138802"/>
    </source>
</evidence>
<comment type="caution">
    <text evidence="14">The sequence shown here is derived from an EMBL/GenBank/DDBJ whole genome shotgun (WGS) entry which is preliminary data.</text>
</comment>
<dbReference type="Pfam" id="PF00534">
    <property type="entry name" value="Glycos_transf_1"/>
    <property type="match status" value="1"/>
</dbReference>
<accession>A0A9X0WGY2</accession>
<dbReference type="EMBL" id="NRSD01000005">
    <property type="protein sequence ID" value="MBK1644353.1"/>
    <property type="molecule type" value="Genomic_DNA"/>
</dbReference>
<dbReference type="InterPro" id="IPR013534">
    <property type="entry name" value="Starch_synth_cat_dom"/>
</dbReference>
<dbReference type="GO" id="GO:0004373">
    <property type="term" value="F:alpha-1,4-glucan glucosyltransferase (UDP-glucose donor) activity"/>
    <property type="evidence" value="ECO:0007669"/>
    <property type="project" value="InterPro"/>
</dbReference>
<sequence length="517" mass="57295">MEPSSLPFPDLTAPARPLRLLIASSEAHPLIKTGGLADVAASLPAALRELGQDARLVLPAYPQALRRTRAAKLRCELKVPGTRGMVRLLEGRHPDHDLPIYLVDAPTHFGREGNPYTDLSGRDWGDNAERFLLFCRVIALMAQGLPALGWTPDLLHGNDWQTGLAPVLIRDHPHRPASIFTIHNLAYQGLFDRATFDRLGLPSALWNLSGLEFHQRMSFIKGGIIFSDRVNTVSPTYADEVRTARFGCGLDGLLRQIGNRFSGILNGIDYRAWNPAQDPLILQSYDRETFELKAENKLDIQRELGLPRNEDAFVLGYVGRLVEQKGVDLIIAILPRLLEDTRVQLVVQATGEHAIEEALREIAAAYPRQIGLELDYDEDRAHRIEAGADGFLMPSRFEPCGLNQIYSLRYGTPPIAHRTGGLHDTIVSANPHTLADGSATGFLFDEPSADALYAAVIEAHRLYREDPAAWRQLAITGMTQDFSWEASARRYIALYLEAITERMSIAQSAAPADRVPA</sequence>
<evidence type="ECO:0000256" key="8">
    <source>
        <dbReference type="ARBA" id="ARBA00022679"/>
    </source>
</evidence>
<dbReference type="CDD" id="cd03791">
    <property type="entry name" value="GT5_Glycogen_synthase_DULL1-like"/>
    <property type="match status" value="1"/>
</dbReference>
<dbReference type="GO" id="GO:0005978">
    <property type="term" value="P:glycogen biosynthetic process"/>
    <property type="evidence" value="ECO:0007669"/>
    <property type="project" value="UniProtKB-UniRule"/>
</dbReference>
<evidence type="ECO:0000256" key="5">
    <source>
        <dbReference type="ARBA" id="ARBA00012588"/>
    </source>
</evidence>
<dbReference type="GO" id="GO:0009011">
    <property type="term" value="F:alpha-1,4-glucan glucosyltransferase (ADP-glucose donor) activity"/>
    <property type="evidence" value="ECO:0007669"/>
    <property type="project" value="UniProtKB-UniRule"/>
</dbReference>
<dbReference type="NCBIfam" id="TIGR02095">
    <property type="entry name" value="glgA"/>
    <property type="match status" value="1"/>
</dbReference>
<dbReference type="PANTHER" id="PTHR45825:SF11">
    <property type="entry name" value="ALPHA AMYLASE DOMAIN-CONTAINING PROTEIN"/>
    <property type="match status" value="1"/>
</dbReference>
<evidence type="ECO:0000256" key="3">
    <source>
        <dbReference type="ARBA" id="ARBA00004964"/>
    </source>
</evidence>
<dbReference type="InterPro" id="IPR001296">
    <property type="entry name" value="Glyco_trans_1"/>
</dbReference>
<evidence type="ECO:0000259" key="13">
    <source>
        <dbReference type="Pfam" id="PF08323"/>
    </source>
</evidence>
<evidence type="ECO:0000256" key="4">
    <source>
        <dbReference type="ARBA" id="ARBA00010281"/>
    </source>
</evidence>
<gene>
    <name evidence="11" type="primary">glgA</name>
    <name evidence="14" type="ORF">CKO25_06730</name>
</gene>
<feature type="domain" description="Glycosyl transferase family 1" evidence="12">
    <location>
        <begin position="307"/>
        <end position="463"/>
    </location>
</feature>
<dbReference type="InterPro" id="IPR011835">
    <property type="entry name" value="GS/SS"/>
</dbReference>
<protein>
    <recommendedName>
        <fullName evidence="6 11">Glycogen synthase</fullName>
        <ecNumber evidence="5 11">2.4.1.21</ecNumber>
    </recommendedName>
    <alternativeName>
        <fullName evidence="10 11">Starch [bacterial glycogen] synthase</fullName>
    </alternativeName>
</protein>
<dbReference type="AlphaFoldDB" id="A0A9X0WGY2"/>
<evidence type="ECO:0000256" key="9">
    <source>
        <dbReference type="ARBA" id="ARBA00023056"/>
    </source>
</evidence>
<evidence type="ECO:0000256" key="6">
    <source>
        <dbReference type="ARBA" id="ARBA00019935"/>
    </source>
</evidence>
<comment type="catalytic activity">
    <reaction evidence="1 11">
        <text>[(1-&gt;4)-alpha-D-glucosyl](n) + ADP-alpha-D-glucose = [(1-&gt;4)-alpha-D-glucosyl](n+1) + ADP + H(+)</text>
        <dbReference type="Rhea" id="RHEA:18189"/>
        <dbReference type="Rhea" id="RHEA-COMP:9584"/>
        <dbReference type="Rhea" id="RHEA-COMP:9587"/>
        <dbReference type="ChEBI" id="CHEBI:15378"/>
        <dbReference type="ChEBI" id="CHEBI:15444"/>
        <dbReference type="ChEBI" id="CHEBI:57498"/>
        <dbReference type="ChEBI" id="CHEBI:456216"/>
        <dbReference type="EC" id="2.4.1.21"/>
    </reaction>
</comment>
<reference evidence="14 15" key="1">
    <citation type="journal article" date="2020" name="Microorganisms">
        <title>Osmotic Adaptation and Compatible Solute Biosynthesis of Phototrophic Bacteria as Revealed from Genome Analyses.</title>
        <authorList>
            <person name="Imhoff J.F."/>
            <person name="Rahn T."/>
            <person name="Kunzel S."/>
            <person name="Keller A."/>
            <person name="Neulinger S.C."/>
        </authorList>
    </citation>
    <scope>NUCLEOTIDE SEQUENCE [LARGE SCALE GENOMIC DNA]</scope>
    <source>
        <strain evidence="14 15">DSM 21303</strain>
    </source>
</reference>
<feature type="domain" description="Starch synthase catalytic" evidence="13">
    <location>
        <begin position="20"/>
        <end position="256"/>
    </location>
</feature>
<dbReference type="Pfam" id="PF08323">
    <property type="entry name" value="Glyco_transf_5"/>
    <property type="match status" value="1"/>
</dbReference>
<dbReference type="RefSeq" id="WP_200387155.1">
    <property type="nucleotide sequence ID" value="NZ_NRSD01000005.1"/>
</dbReference>
<keyword evidence="15" id="KW-1185">Reference proteome</keyword>